<dbReference type="Pfam" id="PF13361">
    <property type="entry name" value="UvrD_C"/>
    <property type="match status" value="1"/>
</dbReference>
<dbReference type="Gene3D" id="3.40.50.300">
    <property type="entry name" value="P-loop containing nucleotide triphosphate hydrolases"/>
    <property type="match status" value="2"/>
</dbReference>
<dbReference type="InterPro" id="IPR027417">
    <property type="entry name" value="P-loop_NTPase"/>
</dbReference>
<evidence type="ECO:0000256" key="2">
    <source>
        <dbReference type="ARBA" id="ARBA00022801"/>
    </source>
</evidence>
<reference evidence="10 11" key="1">
    <citation type="submission" date="2019-12" db="EMBL/GenBank/DDBJ databases">
        <authorList>
            <person name="Floudas D."/>
            <person name="Bentzer J."/>
            <person name="Ahren D."/>
            <person name="Johansson T."/>
            <person name="Persson P."/>
            <person name="Tunlid A."/>
        </authorList>
    </citation>
    <scope>NUCLEOTIDE SEQUENCE [LARGE SCALE GENOMIC DNA]</scope>
    <source>
        <strain evidence="10 11">CBS 102.39</strain>
    </source>
</reference>
<dbReference type="InterPro" id="IPR000571">
    <property type="entry name" value="Znf_CCCH"/>
</dbReference>
<dbReference type="GO" id="GO:0005524">
    <property type="term" value="F:ATP binding"/>
    <property type="evidence" value="ECO:0007669"/>
    <property type="project" value="UniProtKB-UniRule"/>
</dbReference>
<dbReference type="PANTHER" id="PTHR21529:SF4">
    <property type="entry name" value="TPR AND ANKYRIN REPEAT-CONTAINING PROTEIN 1"/>
    <property type="match status" value="1"/>
</dbReference>
<feature type="domain" description="C3H1-type" evidence="8">
    <location>
        <begin position="1497"/>
        <end position="1524"/>
    </location>
</feature>
<dbReference type="GO" id="GO:0016787">
    <property type="term" value="F:hydrolase activity"/>
    <property type="evidence" value="ECO:0007669"/>
    <property type="project" value="UniProtKB-UniRule"/>
</dbReference>
<feature type="region of interest" description="Disordered" evidence="7">
    <location>
        <begin position="2247"/>
        <end position="2279"/>
    </location>
</feature>
<feature type="region of interest" description="Disordered" evidence="7">
    <location>
        <begin position="245"/>
        <end position="264"/>
    </location>
</feature>
<keyword evidence="1 5" id="KW-0547">Nucleotide-binding</keyword>
<comment type="caution">
    <text evidence="10">The sequence shown here is derived from an EMBL/GenBank/DDBJ whole genome shotgun (WGS) entry which is preliminary data.</text>
</comment>
<keyword evidence="4 5" id="KW-0067">ATP-binding</keyword>
<organism evidence="10 11">
    <name type="scientific">Agrocybe pediades</name>
    <dbReference type="NCBI Taxonomy" id="84607"/>
    <lineage>
        <taxon>Eukaryota</taxon>
        <taxon>Fungi</taxon>
        <taxon>Dikarya</taxon>
        <taxon>Basidiomycota</taxon>
        <taxon>Agaricomycotina</taxon>
        <taxon>Agaricomycetes</taxon>
        <taxon>Agaricomycetidae</taxon>
        <taxon>Agaricales</taxon>
        <taxon>Agaricineae</taxon>
        <taxon>Strophariaceae</taxon>
        <taxon>Agrocybe</taxon>
    </lineage>
</organism>
<feature type="region of interest" description="Disordered" evidence="7">
    <location>
        <begin position="1924"/>
        <end position="1949"/>
    </location>
</feature>
<evidence type="ECO:0000256" key="6">
    <source>
        <dbReference type="PROSITE-ProRule" id="PRU00723"/>
    </source>
</evidence>
<dbReference type="SUPFAM" id="SSF52540">
    <property type="entry name" value="P-loop containing nucleoside triphosphate hydrolases"/>
    <property type="match status" value="1"/>
</dbReference>
<keyword evidence="3 5" id="KW-0347">Helicase</keyword>
<dbReference type="InterPro" id="IPR039904">
    <property type="entry name" value="TRANK1"/>
</dbReference>
<feature type="zinc finger region" description="C3H1-type" evidence="6">
    <location>
        <begin position="1497"/>
        <end position="1524"/>
    </location>
</feature>
<evidence type="ECO:0000259" key="9">
    <source>
        <dbReference type="PROSITE" id="PS51198"/>
    </source>
</evidence>
<evidence type="ECO:0000256" key="4">
    <source>
        <dbReference type="ARBA" id="ARBA00022840"/>
    </source>
</evidence>
<evidence type="ECO:0000256" key="7">
    <source>
        <dbReference type="SAM" id="MobiDB-lite"/>
    </source>
</evidence>
<dbReference type="PROSITE" id="PS50103">
    <property type="entry name" value="ZF_C3H1"/>
    <property type="match status" value="1"/>
</dbReference>
<feature type="binding site" evidence="5">
    <location>
        <begin position="506"/>
        <end position="513"/>
    </location>
    <ligand>
        <name>ATP</name>
        <dbReference type="ChEBI" id="CHEBI:30616"/>
    </ligand>
</feature>
<evidence type="ECO:0000256" key="3">
    <source>
        <dbReference type="ARBA" id="ARBA00022806"/>
    </source>
</evidence>
<dbReference type="Pfam" id="PF00580">
    <property type="entry name" value="UvrD-helicase"/>
    <property type="match status" value="1"/>
</dbReference>
<keyword evidence="6" id="KW-0479">Metal-binding</keyword>
<dbReference type="EMBL" id="JAACJL010000001">
    <property type="protein sequence ID" value="KAF4623894.1"/>
    <property type="molecule type" value="Genomic_DNA"/>
</dbReference>
<keyword evidence="6" id="KW-0863">Zinc-finger</keyword>
<protein>
    <recommendedName>
        <fullName evidence="12">UvrD-like helicase ATP-binding domain-containing protein</fullName>
    </recommendedName>
</protein>
<evidence type="ECO:0000313" key="10">
    <source>
        <dbReference type="EMBL" id="KAF4623894.1"/>
    </source>
</evidence>
<feature type="domain" description="UvrD-like helicase ATP-binding" evidence="9">
    <location>
        <begin position="485"/>
        <end position="861"/>
    </location>
</feature>
<dbReference type="InterPro" id="IPR014016">
    <property type="entry name" value="UvrD-like_ATP-bd"/>
</dbReference>
<keyword evidence="11" id="KW-1185">Reference proteome</keyword>
<dbReference type="SUPFAM" id="SSF48452">
    <property type="entry name" value="TPR-like"/>
    <property type="match status" value="1"/>
</dbReference>
<dbReference type="GO" id="GO:0008270">
    <property type="term" value="F:zinc ion binding"/>
    <property type="evidence" value="ECO:0007669"/>
    <property type="project" value="UniProtKB-KW"/>
</dbReference>
<sequence length="2311" mass="263408">MCTDPHGPDINHVLQLLADDELSTEQELQHALLTVEGLLCIKCYPSFIRAVLSPPQFISRPLLGVFLSSKPGKTFGDWLYSDFPQDPEIYLKSFYPLLLERISFYILFLHHFERDESLQLSKCRTVVENSSCALRVLIQMKDKSQISHSVDAVQDENTFFFTGKRTQRQRKEGRHGSSKASFDAKAIRALELCGLDAQDFSQAETNIASLMLQLRSILTFYVSLLQRPEVRVSILRGFFPPRDAEPEVLQPSPESTVQTQESHSAETTVPLAFPMVQPMKAALYFDSVDGFGEWRILISTRADRDLRDARRKNTKLFKIIIKKIKELSQGHFSDDNQKRLNGSNTEIPIYEAKMTGDTRLVYQIDCIPEYNSDVERQVIRIFGIYTHAQIDKRLWDSVGHQLAKKGKEYRHRCIFRNKPQLAGDNVYTPACFPAADKVEDDDYVLPELPRESLEEMHSVLVLEKFVAFSQALLNSIIADLDVAHVFNVSPQEKEIIEYPHSCYVLGRSGTGKTTTMLFKMLGIERAYTARKDTMQKPRQIFVTQSRVLAGKVEEYFAKLLDSLATADRTREELAHIVKSNRQKQEETGLVDEDDDHNWRADLPKEFSELQDQHFPLFITFDRLAALLEGDLAADTSRTAKQAQGGSPTTDAAVLTFRNGRLITYDVFLESYWPHFSQTLKKGLDPALVFSELMGVIQGSEESLSNENGFLEKETYEGLSHRTQYAFVNKRDIIYNIFLQYVKRKKTLNEYDGADRTHNILRALRRIGVPGQKIDYLYVDEAQDNLLIDALLLRSLVQNPNGLFWAGDTAQTISIGSSFRFDDLKAFLFRLEKRREGILAHGASSDMNDPKSFQLATNYRSHGGIVQCAHSVIELITEFWPHAIDILSRERGVVDGSKPVFFSGWDSDTVRYEQFLFGESGSRIEFGAQQCILVRDEASREELRKQVGDIGLIMTLYESKGLEFDDVLLYKFFEDSTVELSQWRLVLNRLSDHGGTPAPRFDEVRHAGVCSELKFLYVAITRARKNLWLVDCSEKGEPMRQFWTARNEIQNCTPGTDVPRLAVSSSPEEWEKSGRALFQNKRYFQAMHCFERAGLKRETDVSHAYYLREQARSMPSTGTKESIVNRRAAFVTAAEAFLQRAIGSNAKEAKAYLRTAGDCYEHAQEDQKAAEAYARAEEYNSAAKLYRKCARFDEAVAIVLDHRQDVDHDIAENIIDVARLYYFKSGELEKTTQLFSSTKEQLVYLEDFDLDASRAALLEQLGQFQEAAQIHLQEGRIREAIRLYLQDSSDDASLHRGITCILQGLWERASFGVTSIHQIQEVVDLLNQAERIQLKDIYTDELAMFRHIKAGDTAKLLHLGRHFALEKKSINAAMCYDHAFHVAPKMSQMSVAEISDFLDHFGVYCNLLQSMVNMSHPIQDPGIRKLFHIVPDTANMFSVAAGTFLHENLIASRASVTASTEQGVLVSEYELAHRFKGFLIQRLKRRIGAENDACRYEAQALRPCPSFVINGYCNRVQCPRQHIRPSSMTRDWFDSLVKIHLRQILIVQASFVPPYYPPEKMKNIRHWMARFFETLYPISFQFGSISNFAPARLPEHRRAFEVLRQWCLEYIYWRGHQPRDSRTLTSIYQVIKLYVHLDKATARQYLLDSPLLHIFSNHPDYIRVQANHSIYIIPGLVHAITTVNPASVLQGVLFVKHVVDKMLPIDAGVLCHAVELFCGSVILLRKKMNLHNVNLPLSWLKQLVPMVSFDPRQVINMNLSLDILLLVIRDLIEVLSRNTRLEYLLADNSNLSSIPNLRIIYLARLCRTLALVGYNINNIQLREQIVRCFRSIKSNIVYPQGLISRYAHVVHFRQVSNLVPKCTDDTPLDEMIQLYQEGAKTSQAQPPTGIRRVLFKNPDALEISRILESLPIKSKLRVDAPEFVPKPKLPEELPEAQQPVEQEPDAEIEEPEVDNTEIVNTASSAESIAVDSLPEAEEVNSAPSEEKIQAAVKLQTLYRKKLRRRRVVAKTAQEASRNSCFESCLAESAKIEWPQGSFYRFLFLGPLAHVLVCLNAAYTSAMETKKRNKQRLSKASHQDLEEVNKRMTEQVKIIHKIKALQKALNPPSELHRKRDVEELKNLVLQVEALLRDQIAPNVAKDVEEDMAMALKGIVAEKQPPKPKPQKPALVMDDEYDERYGYDETEEYDCDEVKSVAQFEQEDEEERDKEVGAGAIKVEAPEQPNYEEKENVGVMDAREQLNAMTLQARGLGAQRAEEEESSSGVINQNREDQSKKATQTTQINTTGALAIGAGASTAADVHWRWAESIRRLQ</sequence>
<accession>A0A8H4VXV1</accession>
<dbReference type="InterPro" id="IPR014017">
    <property type="entry name" value="DNA_helicase_UvrD-like_C"/>
</dbReference>
<gene>
    <name evidence="10" type="ORF">D9613_001576</name>
</gene>
<dbReference type="GO" id="GO:0004386">
    <property type="term" value="F:helicase activity"/>
    <property type="evidence" value="ECO:0007669"/>
    <property type="project" value="UniProtKB-UniRule"/>
</dbReference>
<keyword evidence="2 5" id="KW-0378">Hydrolase</keyword>
<dbReference type="PANTHER" id="PTHR21529">
    <property type="entry name" value="MAMMARY TURMOR VIRUS RECEPTOR HOMOLOG 1, 2 MTVR1, 2"/>
    <property type="match status" value="1"/>
</dbReference>
<keyword evidence="6" id="KW-0862">Zinc</keyword>
<evidence type="ECO:0000313" key="11">
    <source>
        <dbReference type="Proteomes" id="UP000521872"/>
    </source>
</evidence>
<feature type="compositionally biased region" description="Polar residues" evidence="7">
    <location>
        <begin position="252"/>
        <end position="264"/>
    </location>
</feature>
<dbReference type="PROSITE" id="PS51198">
    <property type="entry name" value="UVRD_HELICASE_ATP_BIND"/>
    <property type="match status" value="1"/>
</dbReference>
<name>A0A8H4VXV1_9AGAR</name>
<dbReference type="PROSITE" id="PS50096">
    <property type="entry name" value="IQ"/>
    <property type="match status" value="1"/>
</dbReference>
<dbReference type="Proteomes" id="UP000521872">
    <property type="component" value="Unassembled WGS sequence"/>
</dbReference>
<dbReference type="Gene3D" id="1.25.40.10">
    <property type="entry name" value="Tetratricopeptide repeat domain"/>
    <property type="match status" value="1"/>
</dbReference>
<evidence type="ECO:0008006" key="12">
    <source>
        <dbReference type="Google" id="ProtNLM"/>
    </source>
</evidence>
<evidence type="ECO:0000256" key="1">
    <source>
        <dbReference type="ARBA" id="ARBA00022741"/>
    </source>
</evidence>
<evidence type="ECO:0000259" key="8">
    <source>
        <dbReference type="PROSITE" id="PS50103"/>
    </source>
</evidence>
<evidence type="ECO:0000256" key="5">
    <source>
        <dbReference type="PROSITE-ProRule" id="PRU00560"/>
    </source>
</evidence>
<dbReference type="InterPro" id="IPR011990">
    <property type="entry name" value="TPR-like_helical_dom_sf"/>
</dbReference>
<proteinExistence type="predicted"/>